<dbReference type="EMBL" id="JAUSUR010000004">
    <property type="protein sequence ID" value="MDQ0361861.1"/>
    <property type="molecule type" value="Genomic_DNA"/>
</dbReference>
<keyword evidence="3" id="KW-1185">Reference proteome</keyword>
<evidence type="ECO:0008006" key="4">
    <source>
        <dbReference type="Google" id="ProtNLM"/>
    </source>
</evidence>
<sequence>MNYKNDTKQSEQPNTKKSNGEFIKHSADKSSPRRPARKPTTSDKK</sequence>
<reference evidence="2 3" key="1">
    <citation type="submission" date="2023-07" db="EMBL/GenBank/DDBJ databases">
        <title>Genomic Encyclopedia of Type Strains, Phase IV (KMG-IV): sequencing the most valuable type-strain genomes for metagenomic binning, comparative biology and taxonomic classification.</title>
        <authorList>
            <person name="Goeker M."/>
        </authorList>
    </citation>
    <scope>NUCLEOTIDE SEQUENCE [LARGE SCALE GENOMIC DNA]</scope>
    <source>
        <strain evidence="2 3">DSM 16784</strain>
    </source>
</reference>
<organism evidence="2 3">
    <name type="scientific">Breznakia pachnodae</name>
    <dbReference type="NCBI Taxonomy" id="265178"/>
    <lineage>
        <taxon>Bacteria</taxon>
        <taxon>Bacillati</taxon>
        <taxon>Bacillota</taxon>
        <taxon>Erysipelotrichia</taxon>
        <taxon>Erysipelotrichales</taxon>
        <taxon>Erysipelotrichaceae</taxon>
        <taxon>Breznakia</taxon>
    </lineage>
</organism>
<feature type="compositionally biased region" description="Basic and acidic residues" evidence="1">
    <location>
        <begin position="18"/>
        <end position="31"/>
    </location>
</feature>
<protein>
    <recommendedName>
        <fullName evidence="4">Multidrug transporter</fullName>
    </recommendedName>
</protein>
<name>A0ABU0E4M1_9FIRM</name>
<dbReference type="RefSeq" id="WP_307408956.1">
    <property type="nucleotide sequence ID" value="NZ_JAUSUR010000004.1"/>
</dbReference>
<evidence type="ECO:0000256" key="1">
    <source>
        <dbReference type="SAM" id="MobiDB-lite"/>
    </source>
</evidence>
<evidence type="ECO:0000313" key="3">
    <source>
        <dbReference type="Proteomes" id="UP001230220"/>
    </source>
</evidence>
<feature type="region of interest" description="Disordered" evidence="1">
    <location>
        <begin position="1"/>
        <end position="45"/>
    </location>
</feature>
<dbReference type="Proteomes" id="UP001230220">
    <property type="component" value="Unassembled WGS sequence"/>
</dbReference>
<proteinExistence type="predicted"/>
<gene>
    <name evidence="2" type="ORF">J2S15_002611</name>
</gene>
<accession>A0ABU0E4M1</accession>
<comment type="caution">
    <text evidence="2">The sequence shown here is derived from an EMBL/GenBank/DDBJ whole genome shotgun (WGS) entry which is preliminary data.</text>
</comment>
<evidence type="ECO:0000313" key="2">
    <source>
        <dbReference type="EMBL" id="MDQ0361861.1"/>
    </source>
</evidence>